<dbReference type="EMBL" id="CP003811">
    <property type="protein sequence ID" value="AIQ91069.1"/>
    <property type="molecule type" value="Genomic_DNA"/>
</dbReference>
<dbReference type="HOGENOM" id="CLU_1022363_0_0_5"/>
<evidence type="ECO:0000313" key="2">
    <source>
        <dbReference type="EMBL" id="AIQ91069.1"/>
    </source>
</evidence>
<feature type="compositionally biased region" description="Basic and acidic residues" evidence="1">
    <location>
        <begin position="8"/>
        <end position="32"/>
    </location>
</feature>
<evidence type="ECO:0000256" key="1">
    <source>
        <dbReference type="SAM" id="MobiDB-lite"/>
    </source>
</evidence>
<sequence length="272" mass="26480">MQGHRPRDRGADRETEGHVPERRHAQAGDRAAELGPLPGIEAADRTANGAALAGAGTSAPLASRTAAAPIGAGCVAIAALAAGTGFTGTALAPVTAITAITGIGLRGRAGPTGRSVALGGAIRAARSLGTTTRRSTRLGAARTALGTARPAHRAAVRAAGTAPHPAASAAASAAATGRTGACAGSSTGTAGSAAAGAAPAAWAALRECRCRSGHDDGRRNRVSQNALHGLSSCGRRTIPDAHAGPQRASGRTVPSRGVVAMRPVTPALAVLG</sequence>
<organism evidence="2 3">
    <name type="scientific">Methylobacterium oryzae CBMB20</name>
    <dbReference type="NCBI Taxonomy" id="693986"/>
    <lineage>
        <taxon>Bacteria</taxon>
        <taxon>Pseudomonadati</taxon>
        <taxon>Pseudomonadota</taxon>
        <taxon>Alphaproteobacteria</taxon>
        <taxon>Hyphomicrobiales</taxon>
        <taxon>Methylobacteriaceae</taxon>
        <taxon>Methylobacterium</taxon>
    </lineage>
</organism>
<keyword evidence="3" id="KW-1185">Reference proteome</keyword>
<reference evidence="2 3" key="1">
    <citation type="journal article" date="2014" name="PLoS ONE">
        <title>Genome Information of Methylobacterium oryzae, a Plant-Probiotic Methylotroph in the Phyllosphere.</title>
        <authorList>
            <person name="Kwak M.J."/>
            <person name="Jeong H."/>
            <person name="Madhaiyan M."/>
            <person name="Lee Y."/>
            <person name="Sa T.M."/>
            <person name="Oh T.K."/>
            <person name="Kim J.F."/>
        </authorList>
    </citation>
    <scope>NUCLEOTIDE SEQUENCE [LARGE SCALE GENOMIC DNA]</scope>
    <source>
        <strain evidence="2 3">CBMB20</strain>
    </source>
</reference>
<evidence type="ECO:0000313" key="3">
    <source>
        <dbReference type="Proteomes" id="UP000029492"/>
    </source>
</evidence>
<feature type="region of interest" description="Disordered" evidence="1">
    <location>
        <begin position="214"/>
        <end position="255"/>
    </location>
</feature>
<dbReference type="RefSeq" id="WP_338037232.1">
    <property type="nucleotide sequence ID" value="NZ_CP003811.1"/>
</dbReference>
<dbReference type="STRING" id="693986.MOC_3314"/>
<dbReference type="AlphaFoldDB" id="A0A089Q908"/>
<protein>
    <submittedName>
        <fullName evidence="2">Protein of unassigned function</fullName>
    </submittedName>
</protein>
<dbReference type="KEGG" id="mor:MOC_3314"/>
<proteinExistence type="predicted"/>
<accession>A0A089Q908</accession>
<gene>
    <name evidence="2" type="ORF">MOC_3314</name>
</gene>
<dbReference type="Proteomes" id="UP000029492">
    <property type="component" value="Chromosome"/>
</dbReference>
<feature type="region of interest" description="Disordered" evidence="1">
    <location>
        <begin position="1"/>
        <end position="36"/>
    </location>
</feature>
<name>A0A089Q908_9HYPH</name>